<dbReference type="Pfam" id="PF10698">
    <property type="entry name" value="DUF2505"/>
    <property type="match status" value="1"/>
</dbReference>
<sequence length="163" mass="17529">MPSRMEHRARFAAPADSVYAAVMDPAFLTDRLEALGGNNASVVDRTESAQATTFRVRQGLAAEHLPSAVRTLLKGDLVVDRTETWRADKTGTVKAAVQGVPGEINGTMRLSDVDGGSEWVTSLEVRVSIPLVGGKIEKSIGEQVTKLLASEAVFTEKWLAHRG</sequence>
<dbReference type="SUPFAM" id="SSF55961">
    <property type="entry name" value="Bet v1-like"/>
    <property type="match status" value="1"/>
</dbReference>
<evidence type="ECO:0000313" key="2">
    <source>
        <dbReference type="Proteomes" id="UP000063699"/>
    </source>
</evidence>
<accession>A0A0N9IF23</accession>
<dbReference type="InterPro" id="IPR023393">
    <property type="entry name" value="START-like_dom_sf"/>
</dbReference>
<gene>
    <name evidence="1" type="ORF">AOZ06_50630</name>
</gene>
<evidence type="ECO:0008006" key="3">
    <source>
        <dbReference type="Google" id="ProtNLM"/>
    </source>
</evidence>
<name>A0A0N9IF23_9PSEU</name>
<dbReference type="InterPro" id="IPR019639">
    <property type="entry name" value="DUF2505"/>
</dbReference>
<dbReference type="Gene3D" id="3.30.530.20">
    <property type="match status" value="1"/>
</dbReference>
<dbReference type="RefSeq" id="WP_054295914.1">
    <property type="nucleotide sequence ID" value="NZ_CP012752.1"/>
</dbReference>
<reference evidence="1 2" key="1">
    <citation type="submission" date="2015-07" db="EMBL/GenBank/DDBJ databases">
        <title>Genome sequencing of Kibdelosporangium phytohabitans.</title>
        <authorList>
            <person name="Qin S."/>
            <person name="Xing K."/>
        </authorList>
    </citation>
    <scope>NUCLEOTIDE SEQUENCE [LARGE SCALE GENOMIC DNA]</scope>
    <source>
        <strain evidence="1 2">KLBMP1111</strain>
    </source>
</reference>
<organism evidence="1 2">
    <name type="scientific">Kibdelosporangium phytohabitans</name>
    <dbReference type="NCBI Taxonomy" id="860235"/>
    <lineage>
        <taxon>Bacteria</taxon>
        <taxon>Bacillati</taxon>
        <taxon>Actinomycetota</taxon>
        <taxon>Actinomycetes</taxon>
        <taxon>Pseudonocardiales</taxon>
        <taxon>Pseudonocardiaceae</taxon>
        <taxon>Kibdelosporangium</taxon>
    </lineage>
</organism>
<evidence type="ECO:0000313" key="1">
    <source>
        <dbReference type="EMBL" id="ALG14042.1"/>
    </source>
</evidence>
<keyword evidence="2" id="KW-1185">Reference proteome</keyword>
<proteinExistence type="predicted"/>
<protein>
    <recommendedName>
        <fullName evidence="3">Proteinase inhibitor I25 cystatin</fullName>
    </recommendedName>
</protein>
<dbReference type="Proteomes" id="UP000063699">
    <property type="component" value="Chromosome"/>
</dbReference>
<dbReference type="EMBL" id="CP012752">
    <property type="protein sequence ID" value="ALG14042.1"/>
    <property type="molecule type" value="Genomic_DNA"/>
</dbReference>
<dbReference type="KEGG" id="kphy:AOZ06_50630"/>
<dbReference type="AlphaFoldDB" id="A0A0N9IF23"/>
<dbReference type="STRING" id="860235.AOZ06_50630"/>
<dbReference type="OrthoDB" id="5178774at2"/>